<reference evidence="1 2" key="1">
    <citation type="journal article" date="2016" name="Nat. Commun.">
        <title>Thousands of microbial genomes shed light on interconnected biogeochemical processes in an aquifer system.</title>
        <authorList>
            <person name="Anantharaman K."/>
            <person name="Brown C.T."/>
            <person name="Hug L.A."/>
            <person name="Sharon I."/>
            <person name="Castelle C.J."/>
            <person name="Probst A.J."/>
            <person name="Thomas B.C."/>
            <person name="Singh A."/>
            <person name="Wilkins M.J."/>
            <person name="Karaoz U."/>
            <person name="Brodie E.L."/>
            <person name="Williams K.H."/>
            <person name="Hubbard S.S."/>
            <person name="Banfield J.F."/>
        </authorList>
    </citation>
    <scope>NUCLEOTIDE SEQUENCE [LARGE SCALE GENOMIC DNA]</scope>
</reference>
<proteinExistence type="predicted"/>
<organism evidence="1 2">
    <name type="scientific">Candidatus Chisholmbacteria bacterium RIFCSPHIGHO2_01_FULL_52_32</name>
    <dbReference type="NCBI Taxonomy" id="1797591"/>
    <lineage>
        <taxon>Bacteria</taxon>
        <taxon>Candidatus Chisholmiibacteriota</taxon>
    </lineage>
</organism>
<gene>
    <name evidence="1" type="ORF">A2786_03075</name>
</gene>
<dbReference type="PROSITE" id="PS51257">
    <property type="entry name" value="PROKAR_LIPOPROTEIN"/>
    <property type="match status" value="1"/>
</dbReference>
<dbReference type="AlphaFoldDB" id="A0A1G1VST2"/>
<name>A0A1G1VST2_9BACT</name>
<protein>
    <submittedName>
        <fullName evidence="1">Uncharacterized protein</fullName>
    </submittedName>
</protein>
<dbReference type="EMBL" id="MHCJ01000003">
    <property type="protein sequence ID" value="OGY18456.1"/>
    <property type="molecule type" value="Genomic_DNA"/>
</dbReference>
<dbReference type="Proteomes" id="UP000179233">
    <property type="component" value="Unassembled WGS sequence"/>
</dbReference>
<evidence type="ECO:0000313" key="2">
    <source>
        <dbReference type="Proteomes" id="UP000179233"/>
    </source>
</evidence>
<evidence type="ECO:0000313" key="1">
    <source>
        <dbReference type="EMBL" id="OGY18456.1"/>
    </source>
</evidence>
<comment type="caution">
    <text evidence="1">The sequence shown here is derived from an EMBL/GenBank/DDBJ whole genome shotgun (WGS) entry which is preliminary data.</text>
</comment>
<sequence>MLKRKTLVPLTIFALVLSGCTLFGKGKPESSQGKGGAPEPVNEIPVKERPYATIIPRADGREVSISVTTLQGASQVEYELEYQAGTLLQGAFGKIDFSKEQAPVVRQILLGSCSAGGKCSYHENVNGGTLLLRYKNGKTTALKGEWNFQIAGKQKGHFNSRDAKFNFDTGDKDLSAQTFVIVAQTMGLPGPIDGEVVGGPYAVFLPSGVSLSKGKQYTMSLRISGDQKATLFAWTEGRWAPLKTGQEGKTLTAQVNTASTVVAISLPSTP</sequence>
<accession>A0A1G1VST2</accession>